<protein>
    <submittedName>
        <fullName evidence="2">Uncharacterized protein</fullName>
    </submittedName>
</protein>
<proteinExistence type="predicted"/>
<dbReference type="AlphaFoldDB" id="A0A834CG61"/>
<reference evidence="2" key="1">
    <citation type="journal article" name="BMC Genomics">
        <title>Long-read sequencing and de novo genome assembly of marine medaka (Oryzias melastigma).</title>
        <authorList>
            <person name="Liang P."/>
            <person name="Saqib H.S.A."/>
            <person name="Ni X."/>
            <person name="Shen Y."/>
        </authorList>
    </citation>
    <scope>NUCLEOTIDE SEQUENCE</scope>
    <source>
        <strain evidence="2">Bigg-433</strain>
    </source>
</reference>
<gene>
    <name evidence="2" type="ORF">FQA47_011572</name>
</gene>
<evidence type="ECO:0000256" key="1">
    <source>
        <dbReference type="SAM" id="MobiDB-lite"/>
    </source>
</evidence>
<sequence length="119" mass="13442">MTTCRRHHDDLQTPSWRPADAMTTTCRRHHDAITTTCRRHHDDLLVAVMTSPDAIMSHDWNLQSLIRNSTPPQLFGSAANFMLESEGVELQLTGAKPDTPSMREALPRQLTERIKPAAQ</sequence>
<evidence type="ECO:0000313" key="2">
    <source>
        <dbReference type="EMBL" id="KAF6728980.1"/>
    </source>
</evidence>
<feature type="region of interest" description="Disordered" evidence="1">
    <location>
        <begin position="94"/>
        <end position="119"/>
    </location>
</feature>
<accession>A0A834CG61</accession>
<dbReference type="EMBL" id="WKFB01000268">
    <property type="protein sequence ID" value="KAF6728980.1"/>
    <property type="molecule type" value="Genomic_DNA"/>
</dbReference>
<evidence type="ECO:0000313" key="3">
    <source>
        <dbReference type="Proteomes" id="UP000646548"/>
    </source>
</evidence>
<comment type="caution">
    <text evidence="2">The sequence shown here is derived from an EMBL/GenBank/DDBJ whole genome shotgun (WGS) entry which is preliminary data.</text>
</comment>
<organism evidence="2 3">
    <name type="scientific">Oryzias melastigma</name>
    <name type="common">Marine medaka</name>
    <dbReference type="NCBI Taxonomy" id="30732"/>
    <lineage>
        <taxon>Eukaryota</taxon>
        <taxon>Metazoa</taxon>
        <taxon>Chordata</taxon>
        <taxon>Craniata</taxon>
        <taxon>Vertebrata</taxon>
        <taxon>Euteleostomi</taxon>
        <taxon>Actinopterygii</taxon>
        <taxon>Neopterygii</taxon>
        <taxon>Teleostei</taxon>
        <taxon>Neoteleostei</taxon>
        <taxon>Acanthomorphata</taxon>
        <taxon>Ovalentaria</taxon>
        <taxon>Atherinomorphae</taxon>
        <taxon>Beloniformes</taxon>
        <taxon>Adrianichthyidae</taxon>
        <taxon>Oryziinae</taxon>
        <taxon>Oryzias</taxon>
    </lineage>
</organism>
<dbReference type="Proteomes" id="UP000646548">
    <property type="component" value="Unassembled WGS sequence"/>
</dbReference>
<name>A0A834CG61_ORYME</name>
<feature type="compositionally biased region" description="Basic and acidic residues" evidence="1">
    <location>
        <begin position="110"/>
        <end position="119"/>
    </location>
</feature>